<organism evidence="12 13">
    <name type="scientific">Mytilus galloprovincialis</name>
    <name type="common">Mediterranean mussel</name>
    <dbReference type="NCBI Taxonomy" id="29158"/>
    <lineage>
        <taxon>Eukaryota</taxon>
        <taxon>Metazoa</taxon>
        <taxon>Spiralia</taxon>
        <taxon>Lophotrochozoa</taxon>
        <taxon>Mollusca</taxon>
        <taxon>Bivalvia</taxon>
        <taxon>Autobranchia</taxon>
        <taxon>Pteriomorphia</taxon>
        <taxon>Mytilida</taxon>
        <taxon>Mytiloidea</taxon>
        <taxon>Mytilidae</taxon>
        <taxon>Mytilinae</taxon>
        <taxon>Mytilus</taxon>
    </lineage>
</organism>
<feature type="compositionally biased region" description="Low complexity" evidence="10">
    <location>
        <begin position="569"/>
        <end position="581"/>
    </location>
</feature>
<keyword evidence="6" id="KW-0804">Transcription</keyword>
<reference evidence="12" key="1">
    <citation type="submission" date="2018-11" db="EMBL/GenBank/DDBJ databases">
        <authorList>
            <person name="Alioto T."/>
            <person name="Alioto T."/>
        </authorList>
    </citation>
    <scope>NUCLEOTIDE SEQUENCE</scope>
</reference>
<dbReference type="Gene3D" id="1.10.10.10">
    <property type="entry name" value="Winged helix-like DNA-binding domain superfamily/Winged helix DNA-binding domain"/>
    <property type="match status" value="1"/>
</dbReference>
<evidence type="ECO:0000256" key="2">
    <source>
        <dbReference type="ARBA" id="ARBA00022473"/>
    </source>
</evidence>
<dbReference type="InterPro" id="IPR057321">
    <property type="entry name" value="RFX1-4/6/8-like_BCD"/>
</dbReference>
<feature type="region of interest" description="Disordered" evidence="10">
    <location>
        <begin position="1"/>
        <end position="78"/>
    </location>
</feature>
<keyword evidence="3" id="KW-0221">Differentiation</keyword>
<feature type="compositionally biased region" description="Polar residues" evidence="10">
    <location>
        <begin position="557"/>
        <end position="567"/>
    </location>
</feature>
<dbReference type="FunFam" id="1.10.10.10:FF:000211">
    <property type="entry name" value="Regulatory factor X, 6"/>
    <property type="match status" value="1"/>
</dbReference>
<comment type="caution">
    <text evidence="12">The sequence shown here is derived from an EMBL/GenBank/DDBJ whole genome shotgun (WGS) entry which is preliminary data.</text>
</comment>
<dbReference type="OrthoDB" id="10056949at2759"/>
<dbReference type="GO" id="GO:0000978">
    <property type="term" value="F:RNA polymerase II cis-regulatory region sequence-specific DNA binding"/>
    <property type="evidence" value="ECO:0007669"/>
    <property type="project" value="TreeGrafter"/>
</dbReference>
<evidence type="ECO:0000256" key="4">
    <source>
        <dbReference type="ARBA" id="ARBA00023015"/>
    </source>
</evidence>
<dbReference type="InterPro" id="IPR039779">
    <property type="entry name" value="RFX-like"/>
</dbReference>
<evidence type="ECO:0000256" key="6">
    <source>
        <dbReference type="ARBA" id="ARBA00023163"/>
    </source>
</evidence>
<dbReference type="Proteomes" id="UP000596742">
    <property type="component" value="Unassembled WGS sequence"/>
</dbReference>
<evidence type="ECO:0000256" key="5">
    <source>
        <dbReference type="ARBA" id="ARBA00023125"/>
    </source>
</evidence>
<feature type="domain" description="RFX-type winged-helix" evidence="11">
    <location>
        <begin position="115"/>
        <end position="190"/>
    </location>
</feature>
<dbReference type="PANTHER" id="PTHR12619:SF28">
    <property type="entry name" value="DNA-BINDING PROTEIN RFX6"/>
    <property type="match status" value="1"/>
</dbReference>
<proteinExistence type="predicted"/>
<dbReference type="AlphaFoldDB" id="A0A8B6HN75"/>
<keyword evidence="13" id="KW-1185">Reference proteome</keyword>
<evidence type="ECO:0000256" key="10">
    <source>
        <dbReference type="SAM" id="MobiDB-lite"/>
    </source>
</evidence>
<evidence type="ECO:0000256" key="9">
    <source>
        <dbReference type="ARBA" id="ARBA00077088"/>
    </source>
</evidence>
<keyword evidence="2" id="KW-0217">Developmental protein</keyword>
<dbReference type="InterPro" id="IPR036388">
    <property type="entry name" value="WH-like_DNA-bd_sf"/>
</dbReference>
<dbReference type="SUPFAM" id="SSF46785">
    <property type="entry name" value="Winged helix' DNA-binding domain"/>
    <property type="match status" value="1"/>
</dbReference>
<protein>
    <recommendedName>
        <fullName evidence="8">DNA-binding protein RFX6</fullName>
    </recommendedName>
    <alternativeName>
        <fullName evidence="9">Regulatory factor X 6</fullName>
    </alternativeName>
</protein>
<keyword evidence="4" id="KW-0805">Transcription regulation</keyword>
<evidence type="ECO:0000259" key="11">
    <source>
        <dbReference type="PROSITE" id="PS51526"/>
    </source>
</evidence>
<dbReference type="GO" id="GO:0000981">
    <property type="term" value="F:DNA-binding transcription factor activity, RNA polymerase II-specific"/>
    <property type="evidence" value="ECO:0007669"/>
    <property type="project" value="TreeGrafter"/>
</dbReference>
<evidence type="ECO:0000313" key="12">
    <source>
        <dbReference type="EMBL" id="VDI82616.1"/>
    </source>
</evidence>
<evidence type="ECO:0000256" key="7">
    <source>
        <dbReference type="ARBA" id="ARBA00023242"/>
    </source>
</evidence>
<evidence type="ECO:0000256" key="8">
    <source>
        <dbReference type="ARBA" id="ARBA00072476"/>
    </source>
</evidence>
<evidence type="ECO:0000256" key="1">
    <source>
        <dbReference type="ARBA" id="ARBA00004123"/>
    </source>
</evidence>
<sequence>MLDLAAETMPTPAKRVCRETKDEAELTSIEVTAENGSLSHNNNNDDKSRKIIKNGLKSEPETDENSPGFTDEDSVLDDEDKSEAMNINGEGGNSQPQKKTVAQIMRDKKKQTQLTLQWLEENYCICEGVCLPRCILYAHYLDFCRKETLEPACAATFGKTIRQKFPHLTTRRLGTRGHSKYHYYGIGIRETSQYYHSVYTGKGLTRFSGCKLKNEGGFTRKYTLSSKTGTLLPEFPNAQYLILPLSIPREKVETFIMMYKTHCQCILDTAINANFEEIQNFLLHFWQGLPEHLFPLVENQVIVDVICVCDNILYKVLTEVLIPSTMQEMPETLLCDIRNFAKHWENWVATSLENLPEKLSEHKLPVSRRFSSALKRQTSFLHLAQTARPVLYDAALVNQTIEDVDRIDLSSITSNALSTSSDSDSDLDVNGEFLKEFKDLLRKQATVEAFTEWLDTLVEQKYLGHHYVLMVVPSKQNGRSFKKRASAFLLKWSFFGARLMHNLTLNNAQCFGSFHLIRMLLDEYVLLAVETQIHVEKDAELQAILEKHMKADETGSRPISTQPSTCFLANRPNGNARNNNNIMPIKPERMDGPINGINPYGQMIHTDKEQAYMSNHLHNLSAMTQTIQGGGIGNLLTPPISPIVVNPMRTSVINPPMSYVSQSQSLVPPSFLFGQHDYQSGSNYNIGGYSSPYSRSAFSSHPVNPVPYTMKNDFDMFNPFSEHTFNDPYFNPSYPSPQQQTFPSTTVQSQTGSAFNVVQSNPSFNAPYSVGEFFNSSYQQSNKPLVEHVSVIQSRSHFQNDIDPLNILDKPHHRKDANYGSPASCHSPRQLHNVHQSENLGDDIIGMAVNGMLAADHDMSSHFADPGALPPVNTIFMT</sequence>
<comment type="subcellular location">
    <subcellularLocation>
        <location evidence="1">Nucleus</location>
    </subcellularLocation>
</comment>
<feature type="region of interest" description="Disordered" evidence="10">
    <location>
        <begin position="553"/>
        <end position="589"/>
    </location>
</feature>
<dbReference type="EMBL" id="UYJE01010375">
    <property type="protein sequence ID" value="VDI82616.1"/>
    <property type="molecule type" value="Genomic_DNA"/>
</dbReference>
<dbReference type="Pfam" id="PF02257">
    <property type="entry name" value="RFX_DNA_binding"/>
    <property type="match status" value="1"/>
</dbReference>
<dbReference type="Pfam" id="PF25340">
    <property type="entry name" value="BCD_RFX"/>
    <property type="match status" value="1"/>
</dbReference>
<gene>
    <name evidence="12" type="ORF">MGAL_10B094277</name>
</gene>
<evidence type="ECO:0000313" key="13">
    <source>
        <dbReference type="Proteomes" id="UP000596742"/>
    </source>
</evidence>
<dbReference type="PANTHER" id="PTHR12619">
    <property type="entry name" value="RFX TRANSCRIPTION FACTOR FAMILY"/>
    <property type="match status" value="1"/>
</dbReference>
<evidence type="ECO:0000256" key="3">
    <source>
        <dbReference type="ARBA" id="ARBA00022782"/>
    </source>
</evidence>
<name>A0A8B6HN75_MYTGA</name>
<dbReference type="InterPro" id="IPR036390">
    <property type="entry name" value="WH_DNA-bd_sf"/>
</dbReference>
<keyword evidence="7" id="KW-0539">Nucleus</keyword>
<keyword evidence="5" id="KW-0238">DNA-binding</keyword>
<accession>A0A8B6HN75</accession>
<dbReference type="PROSITE" id="PS51526">
    <property type="entry name" value="RFX_DBD"/>
    <property type="match status" value="1"/>
</dbReference>
<dbReference type="GO" id="GO:0030154">
    <property type="term" value="P:cell differentiation"/>
    <property type="evidence" value="ECO:0007669"/>
    <property type="project" value="UniProtKB-KW"/>
</dbReference>
<dbReference type="InterPro" id="IPR003150">
    <property type="entry name" value="DNA-bd_RFX"/>
</dbReference>
<dbReference type="GO" id="GO:0005634">
    <property type="term" value="C:nucleus"/>
    <property type="evidence" value="ECO:0007669"/>
    <property type="project" value="UniProtKB-SubCell"/>
</dbReference>